<proteinExistence type="predicted"/>
<comment type="caution">
    <text evidence="1">The sequence shown here is derived from an EMBL/GenBank/DDBJ whole genome shotgun (WGS) entry which is preliminary data.</text>
</comment>
<dbReference type="AlphaFoldDB" id="A0A9N9FXU8"/>
<reference evidence="1" key="1">
    <citation type="submission" date="2021-06" db="EMBL/GenBank/DDBJ databases">
        <authorList>
            <person name="Kallberg Y."/>
            <person name="Tangrot J."/>
            <person name="Rosling A."/>
        </authorList>
    </citation>
    <scope>NUCLEOTIDE SEQUENCE</scope>
    <source>
        <strain evidence="1">UK204</strain>
    </source>
</reference>
<gene>
    <name evidence="1" type="ORF">FCALED_LOCUS7071</name>
</gene>
<dbReference type="Proteomes" id="UP000789570">
    <property type="component" value="Unassembled WGS sequence"/>
</dbReference>
<evidence type="ECO:0000313" key="2">
    <source>
        <dbReference type="Proteomes" id="UP000789570"/>
    </source>
</evidence>
<protein>
    <submittedName>
        <fullName evidence="1">4307_t:CDS:1</fullName>
    </submittedName>
</protein>
<keyword evidence="2" id="KW-1185">Reference proteome</keyword>
<sequence length="70" mass="8199">MGDRAKQILYETDWTNETNEIDYNFNAEIDINDDGNNYLIDFLMDEIRPEDFNEEGESFTITSQGTYSTD</sequence>
<evidence type="ECO:0000313" key="1">
    <source>
        <dbReference type="EMBL" id="CAG8570527.1"/>
    </source>
</evidence>
<accession>A0A9N9FXU8</accession>
<name>A0A9N9FXU8_9GLOM</name>
<organism evidence="1 2">
    <name type="scientific">Funneliformis caledonium</name>
    <dbReference type="NCBI Taxonomy" id="1117310"/>
    <lineage>
        <taxon>Eukaryota</taxon>
        <taxon>Fungi</taxon>
        <taxon>Fungi incertae sedis</taxon>
        <taxon>Mucoromycota</taxon>
        <taxon>Glomeromycotina</taxon>
        <taxon>Glomeromycetes</taxon>
        <taxon>Glomerales</taxon>
        <taxon>Glomeraceae</taxon>
        <taxon>Funneliformis</taxon>
    </lineage>
</organism>
<dbReference type="EMBL" id="CAJVPQ010001801">
    <property type="protein sequence ID" value="CAG8570527.1"/>
    <property type="molecule type" value="Genomic_DNA"/>
</dbReference>